<evidence type="ECO:0000259" key="4">
    <source>
        <dbReference type="PROSITE" id="PS50932"/>
    </source>
</evidence>
<gene>
    <name evidence="5" type="ORF">ABID12_000333</name>
</gene>
<evidence type="ECO:0000256" key="1">
    <source>
        <dbReference type="ARBA" id="ARBA00023015"/>
    </source>
</evidence>
<keyword evidence="1" id="KW-0805">Transcription regulation</keyword>
<dbReference type="InterPro" id="IPR000843">
    <property type="entry name" value="HTH_LacI"/>
</dbReference>
<sequence>MGRQKRPTIRDVAEKAGVSIATVSKYVNRQQSFSQAVEDKLRSAIQDLGYSQNPLARSMVTGRTTAIGLAVMDIANPHYANVVKGANRVALENGYNLLVVDMEESISAARPLLAALSPRTDGLIVSARVPQDVADWLAELDKPVAFLGQPERDDVTTVGTDSVQVASLLAQFLVRQGFSKFGYVGYSRAAWNVERLRGLREVLEPAGLELQVFDVEEPTSEAGERAAARVLLCQDRPDVIIGCNDLVAIGLMSEARALGFNVPEDIAFAGIDNIPTSRYVTPPLTTVDVCSQMTGEVVMKQMMAMIEDKPCPEGLAPEPALIIRDSTRRTVKSKQLAR</sequence>
<dbReference type="InterPro" id="IPR046335">
    <property type="entry name" value="LacI/GalR-like_sensor"/>
</dbReference>
<dbReference type="EMBL" id="JBEPLY010000001">
    <property type="protein sequence ID" value="MET3598412.1"/>
    <property type="molecule type" value="Genomic_DNA"/>
</dbReference>
<evidence type="ECO:0000256" key="3">
    <source>
        <dbReference type="ARBA" id="ARBA00023163"/>
    </source>
</evidence>
<dbReference type="PANTHER" id="PTHR30146">
    <property type="entry name" value="LACI-RELATED TRANSCRIPTIONAL REPRESSOR"/>
    <property type="match status" value="1"/>
</dbReference>
<dbReference type="Gene3D" id="1.10.260.40">
    <property type="entry name" value="lambda repressor-like DNA-binding domains"/>
    <property type="match status" value="1"/>
</dbReference>
<dbReference type="PROSITE" id="PS00356">
    <property type="entry name" value="HTH_LACI_1"/>
    <property type="match status" value="1"/>
</dbReference>
<evidence type="ECO:0000313" key="6">
    <source>
        <dbReference type="Proteomes" id="UP001549164"/>
    </source>
</evidence>
<evidence type="ECO:0000313" key="5">
    <source>
        <dbReference type="EMBL" id="MET3598412.1"/>
    </source>
</evidence>
<dbReference type="SUPFAM" id="SSF53822">
    <property type="entry name" value="Periplasmic binding protein-like I"/>
    <property type="match status" value="1"/>
</dbReference>
<reference evidence="5 6" key="1">
    <citation type="submission" date="2024-06" db="EMBL/GenBank/DDBJ databases">
        <title>Genomic Encyclopedia of Type Strains, Phase IV (KMG-IV): sequencing the most valuable type-strain genomes for metagenomic binning, comparative biology and taxonomic classification.</title>
        <authorList>
            <person name="Goeker M."/>
        </authorList>
    </citation>
    <scope>NUCLEOTIDE SEQUENCE [LARGE SCALE GENOMIC DNA]</scope>
    <source>
        <strain evidence="5 6">DSM 28102</strain>
    </source>
</reference>
<dbReference type="Pfam" id="PF13377">
    <property type="entry name" value="Peripla_BP_3"/>
    <property type="match status" value="1"/>
</dbReference>
<dbReference type="PANTHER" id="PTHR30146:SF138">
    <property type="entry name" value="TRANSCRIPTIONAL REGULATORY PROTEIN"/>
    <property type="match status" value="1"/>
</dbReference>
<keyword evidence="6" id="KW-1185">Reference proteome</keyword>
<dbReference type="PRINTS" id="PR00036">
    <property type="entry name" value="HTHLACI"/>
</dbReference>
<dbReference type="CDD" id="cd01392">
    <property type="entry name" value="HTH_LacI"/>
    <property type="match status" value="1"/>
</dbReference>
<keyword evidence="3" id="KW-0804">Transcription</keyword>
<organism evidence="5 6">
    <name type="scientific">Martelella mangrovi</name>
    <dbReference type="NCBI Taxonomy" id="1397477"/>
    <lineage>
        <taxon>Bacteria</taxon>
        <taxon>Pseudomonadati</taxon>
        <taxon>Pseudomonadota</taxon>
        <taxon>Alphaproteobacteria</taxon>
        <taxon>Hyphomicrobiales</taxon>
        <taxon>Aurantimonadaceae</taxon>
        <taxon>Martelella</taxon>
    </lineage>
</organism>
<protein>
    <submittedName>
        <fullName evidence="5">LacI family transcriptional regulator</fullName>
    </submittedName>
</protein>
<dbReference type="SMART" id="SM00354">
    <property type="entry name" value="HTH_LACI"/>
    <property type="match status" value="1"/>
</dbReference>
<dbReference type="SUPFAM" id="SSF47413">
    <property type="entry name" value="lambda repressor-like DNA-binding domains"/>
    <property type="match status" value="1"/>
</dbReference>
<accession>A0ABV2I828</accession>
<dbReference type="Proteomes" id="UP001549164">
    <property type="component" value="Unassembled WGS sequence"/>
</dbReference>
<dbReference type="InterPro" id="IPR028082">
    <property type="entry name" value="Peripla_BP_I"/>
</dbReference>
<dbReference type="Pfam" id="PF00356">
    <property type="entry name" value="LacI"/>
    <property type="match status" value="1"/>
</dbReference>
<feature type="domain" description="HTH lacI-type" evidence="4">
    <location>
        <begin position="7"/>
        <end position="61"/>
    </location>
</feature>
<dbReference type="PROSITE" id="PS50932">
    <property type="entry name" value="HTH_LACI_2"/>
    <property type="match status" value="1"/>
</dbReference>
<comment type="caution">
    <text evidence="5">The sequence shown here is derived from an EMBL/GenBank/DDBJ whole genome shotgun (WGS) entry which is preliminary data.</text>
</comment>
<dbReference type="RefSeq" id="WP_354432842.1">
    <property type="nucleotide sequence ID" value="NZ_JBEPLY010000001.1"/>
</dbReference>
<dbReference type="CDD" id="cd06267">
    <property type="entry name" value="PBP1_LacI_sugar_binding-like"/>
    <property type="match status" value="1"/>
</dbReference>
<name>A0ABV2I828_9HYPH</name>
<dbReference type="InterPro" id="IPR010982">
    <property type="entry name" value="Lambda_DNA-bd_dom_sf"/>
</dbReference>
<evidence type="ECO:0000256" key="2">
    <source>
        <dbReference type="ARBA" id="ARBA00023125"/>
    </source>
</evidence>
<proteinExistence type="predicted"/>
<dbReference type="Gene3D" id="3.40.50.2300">
    <property type="match status" value="2"/>
</dbReference>
<keyword evidence="2" id="KW-0238">DNA-binding</keyword>